<gene>
    <name evidence="1" type="ORF">N7532_003547</name>
</gene>
<keyword evidence="2" id="KW-1185">Reference proteome</keyword>
<reference evidence="1" key="2">
    <citation type="journal article" date="2023" name="IMA Fungus">
        <title>Comparative genomic study of the Penicillium genus elucidates a diverse pangenome and 15 lateral gene transfer events.</title>
        <authorList>
            <person name="Petersen C."/>
            <person name="Sorensen T."/>
            <person name="Nielsen M.R."/>
            <person name="Sondergaard T.E."/>
            <person name="Sorensen J.L."/>
            <person name="Fitzpatrick D.A."/>
            <person name="Frisvad J.C."/>
            <person name="Nielsen K.L."/>
        </authorList>
    </citation>
    <scope>NUCLEOTIDE SEQUENCE</scope>
    <source>
        <strain evidence="1">IBT 30761</strain>
    </source>
</reference>
<dbReference type="RefSeq" id="XP_056476398.1">
    <property type="nucleotide sequence ID" value="XM_056616041.1"/>
</dbReference>
<dbReference type="AlphaFoldDB" id="A0A9W9KER6"/>
<dbReference type="EMBL" id="JAPQKI010000004">
    <property type="protein sequence ID" value="KAJ5103018.1"/>
    <property type="molecule type" value="Genomic_DNA"/>
</dbReference>
<dbReference type="PANTHER" id="PTHR48312:SF1">
    <property type="entry name" value="SULFOTRANSFERASE"/>
    <property type="match status" value="1"/>
</dbReference>
<dbReference type="GeneID" id="81355020"/>
<dbReference type="OrthoDB" id="3650366at2759"/>
<evidence type="ECO:0000313" key="1">
    <source>
        <dbReference type="EMBL" id="KAJ5103018.1"/>
    </source>
</evidence>
<name>A0A9W9KER6_9EURO</name>
<evidence type="ECO:0000313" key="2">
    <source>
        <dbReference type="Proteomes" id="UP001149074"/>
    </source>
</evidence>
<dbReference type="Proteomes" id="UP001149074">
    <property type="component" value="Unassembled WGS sequence"/>
</dbReference>
<comment type="caution">
    <text evidence="1">The sequence shown here is derived from an EMBL/GenBank/DDBJ whole genome shotgun (WGS) entry which is preliminary data.</text>
</comment>
<accession>A0A9W9KER6</accession>
<dbReference type="InterPro" id="IPR027417">
    <property type="entry name" value="P-loop_NTPase"/>
</dbReference>
<dbReference type="SUPFAM" id="SSF52540">
    <property type="entry name" value="P-loop containing nucleoside triphosphate hydrolases"/>
    <property type="match status" value="1"/>
</dbReference>
<dbReference type="PANTHER" id="PTHR48312">
    <property type="match status" value="1"/>
</dbReference>
<proteinExistence type="predicted"/>
<protein>
    <submittedName>
        <fullName evidence="1">Uncharacterized protein</fullName>
    </submittedName>
</protein>
<reference evidence="1" key="1">
    <citation type="submission" date="2022-11" db="EMBL/GenBank/DDBJ databases">
        <authorList>
            <person name="Petersen C."/>
        </authorList>
    </citation>
    <scope>NUCLEOTIDE SEQUENCE</scope>
    <source>
        <strain evidence="1">IBT 30761</strain>
    </source>
</reference>
<organism evidence="1 2">
    <name type="scientific">Penicillium argentinense</name>
    <dbReference type="NCBI Taxonomy" id="1131581"/>
    <lineage>
        <taxon>Eukaryota</taxon>
        <taxon>Fungi</taxon>
        <taxon>Dikarya</taxon>
        <taxon>Ascomycota</taxon>
        <taxon>Pezizomycotina</taxon>
        <taxon>Eurotiomycetes</taxon>
        <taxon>Eurotiomycetidae</taxon>
        <taxon>Eurotiales</taxon>
        <taxon>Aspergillaceae</taxon>
        <taxon>Penicillium</taxon>
    </lineage>
</organism>
<sequence>MGTYQPQARQYWLLTYPRTSSNLLVKILGLEEQPNIMQGHVQGGYFFLPVIQLMIELNLRGRGVHEWTEDERKQMKECYQSCFNTLHQHLEDAKKKGCSVFVKEHCHFMAHPASMTKELNGLIVHEEPWTIEFPEIYSQLTTRSIQNETVLPDGFLRQWLPTFLIRHPALAFPSRYRASLDLDNADGDSIGGDQGTLGMTLHWTRLLYEWYSHNLTAEEAFIDGDATWPLVLDGDDVMANQGVVLRFGEILQLDTTKMRFSWKPVPEEQRAKLEMRPKRMLSTLLDSEGIIKGKTAENLDIDVEVKKWHNEFGGKVAVRLEELVRAAMPDYEFLKLRKLKAKISLPAV</sequence>